<organism evidence="2 3">
    <name type="scientific">Brassica rapa subsp. trilocularis</name>
    <dbReference type="NCBI Taxonomy" id="1813537"/>
    <lineage>
        <taxon>Eukaryota</taxon>
        <taxon>Viridiplantae</taxon>
        <taxon>Streptophyta</taxon>
        <taxon>Embryophyta</taxon>
        <taxon>Tracheophyta</taxon>
        <taxon>Spermatophyta</taxon>
        <taxon>Magnoliopsida</taxon>
        <taxon>eudicotyledons</taxon>
        <taxon>Gunneridae</taxon>
        <taxon>Pentapetalae</taxon>
        <taxon>rosids</taxon>
        <taxon>malvids</taxon>
        <taxon>Brassicales</taxon>
        <taxon>Brassicaceae</taxon>
        <taxon>Brassiceae</taxon>
        <taxon>Brassica</taxon>
    </lineage>
</organism>
<evidence type="ECO:0000313" key="3">
    <source>
        <dbReference type="Proteomes" id="UP000823674"/>
    </source>
</evidence>
<reference evidence="2 3" key="1">
    <citation type="submission" date="2021-03" db="EMBL/GenBank/DDBJ databases">
        <authorList>
            <person name="King G.J."/>
            <person name="Bancroft I."/>
            <person name="Baten A."/>
            <person name="Bloomfield J."/>
            <person name="Borpatragohain P."/>
            <person name="He Z."/>
            <person name="Irish N."/>
            <person name="Irwin J."/>
            <person name="Liu K."/>
            <person name="Mauleon R.P."/>
            <person name="Moore J."/>
            <person name="Morris R."/>
            <person name="Ostergaard L."/>
            <person name="Wang B."/>
            <person name="Wells R."/>
        </authorList>
    </citation>
    <scope>NUCLEOTIDE SEQUENCE [LARGE SCALE GENOMIC DNA]</scope>
    <source>
        <strain evidence="2">R-o-18</strain>
        <tissue evidence="2">Leaf</tissue>
    </source>
</reference>
<evidence type="ECO:0000256" key="1">
    <source>
        <dbReference type="SAM" id="MobiDB-lite"/>
    </source>
</evidence>
<keyword evidence="3" id="KW-1185">Reference proteome</keyword>
<feature type="region of interest" description="Disordered" evidence="1">
    <location>
        <begin position="51"/>
        <end position="80"/>
    </location>
</feature>
<dbReference type="EMBL" id="JADBGQ010000001">
    <property type="protein sequence ID" value="KAG5416272.1"/>
    <property type="molecule type" value="Genomic_DNA"/>
</dbReference>
<sequence length="153" mass="17118">MLTQVIRFKSSVQVFLWEIRRRRRLVGGREEDGEAAGEVEGGGIRAIAVSAEDNDGTLEGSTGEDPPQGLRELDQRHSPRHSCPRNLLVCSALPGTGETRAQVLNHHVWKPIFCVCDFLKPLYCQNKCLDFMTITVWCASFLISYGIELNCIL</sequence>
<accession>A0ABQ7NZJ5</accession>
<dbReference type="Proteomes" id="UP000823674">
    <property type="component" value="Chromosome A01"/>
</dbReference>
<gene>
    <name evidence="2" type="primary">A01p054210.1_BraROA</name>
    <name evidence="2" type="ORF">IGI04_003839</name>
</gene>
<protein>
    <submittedName>
        <fullName evidence="2">Uncharacterized protein</fullName>
    </submittedName>
</protein>
<evidence type="ECO:0000313" key="2">
    <source>
        <dbReference type="EMBL" id="KAG5416272.1"/>
    </source>
</evidence>
<name>A0ABQ7NZJ5_BRACM</name>
<proteinExistence type="predicted"/>
<comment type="caution">
    <text evidence="2">The sequence shown here is derived from an EMBL/GenBank/DDBJ whole genome shotgun (WGS) entry which is preliminary data.</text>
</comment>